<sequence>MNLKNIFIFLFMFLITSIGFAATVAITEQPTFPVDSGDNYTIKWSVIPESGETVVSTSLKFKNLDGSYTEKTKITTVASQYSYTLTNDAAIPTKQFYKIEAVTSSGTYYSLESYIVLQAKVIINPISPKGDITTTTPTFEWEPIVGAAGYKLILSGSPISVDTDSNGDTNISGGNIIWQVSTTKTKLSYGEAGDIGTDVGNPAPLTFDNSDGIKEYYYIIMPMFGTTEGSTSTSVPSTTDMTKFNLNGYSTISSTSLISPTNGIKTQEDYINFSWNSVEGANLYHVYIEELVDMQGISTRALVYDEATKATNLNIYAPGTFKSAKYYWYVITEGQDGGTSKSDEFSFTYDVPSKNIYGAILDNNNKPLERAEVYLVTTGGNKINIIPELTDTDGKYTINNVLPGTYYIEAVLEGYSQTTNPKIDVLTTSPDTVNVNNVLLTVKNSNLAGTIKDKDSGIPLKGAIVTAFDYNGNEYQGISDTNGYFNFKIDAGQWNIKYEYSGYTTKIVNDMNVLPGTTLNLGDTLLVANNVSLNGKVYTENGEPIVNANVVLYNNLNRYEVKTLQDGSYSFSLQPGDWNLYSYKTGFVTSNEQIQSFLPGANKTVNITLVGNASTITGKVLDNYNRGVIGAHLVFEGSSIYEADTDNLGNYQISLKKGDYTVKVIKNGYTQQKSISQSVGYGEAINLSILMNVNSSSILGRIEDSNGEPISGAKITAGDSEVYSNSNGEYSLTLRDGTYNLSAYKAGYASAGKSITIGAGDTISGENFTLNANVVILEGKILDKDSGAPLGGVSVVAGNVESFTDNFGKYRLELLPGSYNITINKTLYKAEAFDIILMAGSNILGKDVLIQKNIGYIEGNVYTKNGIPVNGANVLVGDINITTNDIGHYKIALIPGIYKITVNKAGYNSSSVDNVTVDLSKTVTQDFNDLELQPLTLKGMVRDSQGNAMSGIKVYTDKTETYTDGSGKFILGTLPGNITVHTEKYGYSDINKLFNVVENMDNLILNVEDVRATISGTVNIPNAKVKLSSSNIDDIIANTDDNGNFLLKAIAGTYNLTVSKIGYKDYTESITVSEKEIKPLSDISLQVETGNISISANQDSVTVYIAGVVSRTINLNTAGTAVDEELPYGDYKATFVKDGYSSETKSIVIPTDISVSGTLTQLGGKITGTITNGANAKLSLEKDSQEVWSGFADDFGKYATPKLEDGTYTIKVKKEGYKSEDLDITISGSNKEGSLVLKILDGKIGLNFSLPLEASYILKTAGNVIRRGDFNSDSLNIDRLDLGKYTVEIIPSKSNVKVADITIPELTTDVKIQTVNEIKVTKYDAKILAKIVSGINVIPNAIVKLKDGDSVLKIKYSDIEGNVRFEDLEENKDYTLDILKYGYNIPEGTNTTFKALNTTSVNTIKLDSIVANISLQTTTGASIKLYTNENVESLKADENGAVTIEALKNSQGILQVSKDGYITKSINVTVDSNGKMLDESNNEIKNVLLEKEAYISGNILNGSYATIKTNTNIVISADSEGKFEIKGLKAATNLEITVTKFGYKTVTITKSLVEGENVVNSTLEKLESTITIIVKDKSDNPITGVEITLNNEVSKTDTNGTVMFDRIPYNEDGTKYNLSIKEGISKIEDVIVVSSNAITKTYNIERKESSISGKIINGENAKINIFDSNGAKVLRLDADSTGAYDTGKVLGKGTYTLLLSKIGFKENSKQVEISTNSEDKIVEDLTLIPMEMRFEGIITDSTGAKISDAAVRILDNNGNLLGEGYSGGDGYYNIILEYKSGNYKLNVRKNSYSEVTKENLVVSDTDFVINSSVKIDKSTDQEAPVIEDKTEIKEYKKDNTIKFVATITDNEIVKDAKLYYTVNNGNINSFDLTKDVNGEYVKEFTLNDAGTLTYYIEASDGANITKTETKTIEIVGDLSIVKIVPEIPVIVKGNAIELEAKGYDKYGHIATTTSSSFKWEKISDNGVATLGTVVDKNIVSVTGNKVGIETIEVNVDGLITSVDVKVIEVNLDKVKLELQLTSSQVKAGTTVGYSLMLIPEGTSGFEVKPDNVIIDSSNAVLDENTQKIKTQEGIVGKFVITVRYKNKTISKNVEVYETANSNAKEIRRENGVKLNIAEDSLTNNEVINIIKTAIPSLPEGNLDIAGDVYKISPEFKILGNSNTVLTLPIPSNIDLREVGEDSLGIYRWNGIEWEEIDNGKSVNSDSISVNINRFGKYAIMVLSEPLGITDFEIYPNPFTPANGGTLIGYKFTSAEQSIVYATIKIYTENGKLVKTLVDNDMRSKLTKYYEKWDGLDNNGNEVKNGRYIVRLTIEDIAGELSENKVVILLK</sequence>
<dbReference type="GO" id="GO:0005615">
    <property type="term" value="C:extracellular space"/>
    <property type="evidence" value="ECO:0007669"/>
    <property type="project" value="TreeGrafter"/>
</dbReference>
<gene>
    <name evidence="2" type="ORF">HLVA_10740</name>
</gene>
<dbReference type="Gene3D" id="2.60.40.1120">
    <property type="entry name" value="Carboxypeptidase-like, regulatory domain"/>
    <property type="match status" value="11"/>
</dbReference>
<dbReference type="InterPro" id="IPR050753">
    <property type="entry name" value="Peptidase_M14_domain"/>
</dbReference>
<feature type="signal peptide" evidence="1">
    <location>
        <begin position="1"/>
        <end position="21"/>
    </location>
</feature>
<dbReference type="EMBL" id="AP027059">
    <property type="protein sequence ID" value="BDU50505.1"/>
    <property type="molecule type" value="Genomic_DNA"/>
</dbReference>
<keyword evidence="3" id="KW-1185">Reference proteome</keyword>
<feature type="chain" id="PRO_5043392503" description="T9SS C-terminal target domain-containing protein" evidence="1">
    <location>
        <begin position="22"/>
        <end position="2330"/>
    </location>
</feature>
<evidence type="ECO:0008006" key="4">
    <source>
        <dbReference type="Google" id="ProtNLM"/>
    </source>
</evidence>
<proteinExistence type="predicted"/>
<dbReference type="Gene3D" id="2.60.40.4070">
    <property type="match status" value="1"/>
</dbReference>
<dbReference type="PANTHER" id="PTHR11532">
    <property type="entry name" value="PROTEASE M14 CARBOXYPEPTIDASE"/>
    <property type="match status" value="1"/>
</dbReference>
<dbReference type="Gene3D" id="2.60.40.10">
    <property type="entry name" value="Immunoglobulins"/>
    <property type="match status" value="1"/>
</dbReference>
<dbReference type="InterPro" id="IPR013784">
    <property type="entry name" value="Carb-bd-like_fold"/>
</dbReference>
<evidence type="ECO:0000256" key="1">
    <source>
        <dbReference type="SAM" id="SignalP"/>
    </source>
</evidence>
<dbReference type="InterPro" id="IPR013783">
    <property type="entry name" value="Ig-like_fold"/>
</dbReference>
<dbReference type="GO" id="GO:0016485">
    <property type="term" value="P:protein processing"/>
    <property type="evidence" value="ECO:0007669"/>
    <property type="project" value="TreeGrafter"/>
</dbReference>
<dbReference type="SUPFAM" id="SSF49452">
    <property type="entry name" value="Starch-binding domain-like"/>
    <property type="match status" value="1"/>
</dbReference>
<dbReference type="GO" id="GO:0006518">
    <property type="term" value="P:peptide metabolic process"/>
    <property type="evidence" value="ECO:0007669"/>
    <property type="project" value="TreeGrafter"/>
</dbReference>
<organism evidence="2 3">
    <name type="scientific">Haliovirga abyssi</name>
    <dbReference type="NCBI Taxonomy" id="2996794"/>
    <lineage>
        <taxon>Bacteria</taxon>
        <taxon>Fusobacteriati</taxon>
        <taxon>Fusobacteriota</taxon>
        <taxon>Fusobacteriia</taxon>
        <taxon>Fusobacteriales</taxon>
        <taxon>Haliovirgaceae</taxon>
        <taxon>Haliovirga</taxon>
    </lineage>
</organism>
<dbReference type="InterPro" id="IPR008969">
    <property type="entry name" value="CarboxyPept-like_regulatory"/>
</dbReference>
<name>A0AAU9E279_9FUSO</name>
<keyword evidence="1" id="KW-0732">Signal</keyword>
<reference evidence="2 3" key="1">
    <citation type="submission" date="2022-11" db="EMBL/GenBank/DDBJ databases">
        <title>Haliovirga abyssi gen. nov., sp. nov., a mesophilic fermentative bacterium isolated from the Iheya North hydrothermal field and the proposal of Haliovirgaceae fam. nov.</title>
        <authorList>
            <person name="Miyazaki U."/>
            <person name="Tame A."/>
            <person name="Miyazaki J."/>
            <person name="Takai K."/>
            <person name="Sawayama S."/>
            <person name="Kitajima M."/>
            <person name="Okamoto A."/>
            <person name="Nakagawa S."/>
        </authorList>
    </citation>
    <scope>NUCLEOTIDE SEQUENCE [LARGE SCALE GENOMIC DNA]</scope>
    <source>
        <strain evidence="2 3">IC12</strain>
    </source>
</reference>
<evidence type="ECO:0000313" key="2">
    <source>
        <dbReference type="EMBL" id="BDU50505.1"/>
    </source>
</evidence>
<accession>A0AAU9E279</accession>
<dbReference type="PANTHER" id="PTHR11532:SF57">
    <property type="entry name" value="CARBOXYPEPTIDASE D, B"/>
    <property type="match status" value="1"/>
</dbReference>
<evidence type="ECO:0000313" key="3">
    <source>
        <dbReference type="Proteomes" id="UP001321582"/>
    </source>
</evidence>
<dbReference type="Proteomes" id="UP001321582">
    <property type="component" value="Chromosome"/>
</dbReference>
<dbReference type="RefSeq" id="WP_307903372.1">
    <property type="nucleotide sequence ID" value="NZ_AP027059.1"/>
</dbReference>
<dbReference type="KEGG" id="haby:HLVA_10740"/>
<dbReference type="Pfam" id="PF13620">
    <property type="entry name" value="CarboxypepD_reg"/>
    <property type="match status" value="6"/>
</dbReference>
<dbReference type="SUPFAM" id="SSF49478">
    <property type="entry name" value="Cna protein B-type domain"/>
    <property type="match status" value="1"/>
</dbReference>
<dbReference type="GO" id="GO:0030246">
    <property type="term" value="F:carbohydrate binding"/>
    <property type="evidence" value="ECO:0007669"/>
    <property type="project" value="InterPro"/>
</dbReference>
<dbReference type="SUPFAM" id="SSF49464">
    <property type="entry name" value="Carboxypeptidase regulatory domain-like"/>
    <property type="match status" value="10"/>
</dbReference>
<protein>
    <recommendedName>
        <fullName evidence="4">T9SS C-terminal target domain-containing protein</fullName>
    </recommendedName>
</protein>
<dbReference type="GO" id="GO:0004181">
    <property type="term" value="F:metallocarboxypeptidase activity"/>
    <property type="evidence" value="ECO:0007669"/>
    <property type="project" value="TreeGrafter"/>
</dbReference>